<comment type="catalytic activity">
    <reaction evidence="13">
        <text>P(1),P(4)-bis(5'-adenosyl) tetraphosphate + H2O = 2 ADP + 2 H(+)</text>
        <dbReference type="Rhea" id="RHEA:24252"/>
        <dbReference type="ChEBI" id="CHEBI:15377"/>
        <dbReference type="ChEBI" id="CHEBI:15378"/>
        <dbReference type="ChEBI" id="CHEBI:58141"/>
        <dbReference type="ChEBI" id="CHEBI:456216"/>
        <dbReference type="EC" id="3.6.1.41"/>
    </reaction>
</comment>
<evidence type="ECO:0000256" key="10">
    <source>
        <dbReference type="ARBA" id="ARBA00023004"/>
    </source>
</evidence>
<evidence type="ECO:0000256" key="11">
    <source>
        <dbReference type="ARBA" id="ARBA00023027"/>
    </source>
</evidence>
<keyword evidence="9 14" id="KW-0067">ATP-binding</keyword>
<dbReference type="STRING" id="1276246.SCULI_v1c07160"/>
<dbReference type="NCBIfam" id="TIGR00482">
    <property type="entry name" value="nicotinate (nicotinamide) nucleotide adenylyltransferase"/>
    <property type="match status" value="1"/>
</dbReference>
<dbReference type="GO" id="GO:0009435">
    <property type="term" value="P:NAD+ biosynthetic process"/>
    <property type="evidence" value="ECO:0007669"/>
    <property type="project" value="UniProtKB-UniRule"/>
</dbReference>
<feature type="domain" description="HD/PDEase" evidence="15">
    <location>
        <begin position="193"/>
        <end position="318"/>
    </location>
</feature>
<dbReference type="HOGENOM" id="CLU_050191_0_0_14"/>
<evidence type="ECO:0000256" key="14">
    <source>
        <dbReference type="HAMAP-Rule" id="MF_00244"/>
    </source>
</evidence>
<dbReference type="InterPro" id="IPR014729">
    <property type="entry name" value="Rossmann-like_a/b/a_fold"/>
</dbReference>
<dbReference type="InterPro" id="IPR005248">
    <property type="entry name" value="NadD/NMNAT"/>
</dbReference>
<protein>
    <recommendedName>
        <fullName evidence="14">Probable nicotinate-nucleotide adenylyltransferase</fullName>
        <ecNumber evidence="14">2.7.7.18</ecNumber>
    </recommendedName>
    <alternativeName>
        <fullName evidence="14">Deamido-NAD(+) diphosphorylase</fullName>
    </alternativeName>
    <alternativeName>
        <fullName evidence="14">Deamido-NAD(+) pyrophosphorylase</fullName>
    </alternativeName>
    <alternativeName>
        <fullName evidence="14">Nicotinate mononucleotide adenylyltransferase</fullName>
        <shortName evidence="14">NaMN adenylyltransferase</shortName>
    </alternativeName>
</protein>
<dbReference type="Gene3D" id="3.40.50.620">
    <property type="entry name" value="HUPs"/>
    <property type="match status" value="1"/>
</dbReference>
<evidence type="ECO:0000313" key="16">
    <source>
        <dbReference type="EMBL" id="AHI53057.1"/>
    </source>
</evidence>
<evidence type="ECO:0000256" key="4">
    <source>
        <dbReference type="ARBA" id="ARBA00022679"/>
    </source>
</evidence>
<dbReference type="PATRIC" id="fig|1276246.3.peg.714"/>
<dbReference type="PANTHER" id="PTHR39321">
    <property type="entry name" value="NICOTINATE-NUCLEOTIDE ADENYLYLTRANSFERASE-RELATED"/>
    <property type="match status" value="1"/>
</dbReference>
<dbReference type="Gene3D" id="1.10.3210.10">
    <property type="entry name" value="Hypothetical protein af1432"/>
    <property type="match status" value="1"/>
</dbReference>
<dbReference type="HAMAP" id="MF_00244">
    <property type="entry name" value="NaMN_adenylyltr"/>
    <property type="match status" value="1"/>
</dbReference>
<name>W6A7T8_9MOLU</name>
<evidence type="ECO:0000256" key="8">
    <source>
        <dbReference type="ARBA" id="ARBA00022801"/>
    </source>
</evidence>
<dbReference type="EC" id="2.7.7.18" evidence="14"/>
<dbReference type="SUPFAM" id="SSF52374">
    <property type="entry name" value="Nucleotidylyl transferase"/>
    <property type="match status" value="1"/>
</dbReference>
<dbReference type="EMBL" id="CP006681">
    <property type="protein sequence ID" value="AHI53057.1"/>
    <property type="molecule type" value="Genomic_DNA"/>
</dbReference>
<dbReference type="NCBIfam" id="TIGR00488">
    <property type="entry name" value="bis(5'-nucleosyl)-tetraphosphatase (symmetrical) YqeK"/>
    <property type="match status" value="1"/>
</dbReference>
<keyword evidence="4 14" id="KW-0808">Transferase</keyword>
<dbReference type="PANTHER" id="PTHR39321:SF3">
    <property type="entry name" value="PHOSPHOPANTETHEINE ADENYLYLTRANSFERASE"/>
    <property type="match status" value="1"/>
</dbReference>
<dbReference type="eggNOG" id="COG1057">
    <property type="taxonomic scope" value="Bacteria"/>
</dbReference>
<dbReference type="InterPro" id="IPR006674">
    <property type="entry name" value="HD_domain"/>
</dbReference>
<comment type="catalytic activity">
    <reaction evidence="12 14">
        <text>nicotinate beta-D-ribonucleotide + ATP + H(+) = deamido-NAD(+) + diphosphate</text>
        <dbReference type="Rhea" id="RHEA:22860"/>
        <dbReference type="ChEBI" id="CHEBI:15378"/>
        <dbReference type="ChEBI" id="CHEBI:30616"/>
        <dbReference type="ChEBI" id="CHEBI:33019"/>
        <dbReference type="ChEBI" id="CHEBI:57502"/>
        <dbReference type="ChEBI" id="CHEBI:58437"/>
        <dbReference type="EC" id="2.7.7.18"/>
    </reaction>
</comment>
<keyword evidence="17" id="KW-1185">Reference proteome</keyword>
<sequence>MIKVALFGGSFDPIHTDHINIIKACYEKLGFDQVWIIPAYVNPFKTISSSSVNQRLEMIELAIKGLDYVKVETYEIRKFEKSYTYDTVCYMQKQYPQYSFSFIMGSDQLDNFEKWDHFQELITIINFKVFLRHQEFNQTIVQKYNLETFEFENNHLSSTKIRNLEDLNLQIKSVNDYINSKLMYLHERLESKMDEERYFHSLNVGQQALMIANLNNYDLNKALIAGTLHDVAKKWSEEELKAIIAKYDSSLLNEPKPVWHSYAGAFHIEHDWLFSDREIIDAIYKHTVGDKNMTTLDMIVFCADKISVERNYPGVEKFRSLVYSDLKSGFIALLKQQYDIAVTKHGSQNIGSKLLEAYSTWVTEE</sequence>
<keyword evidence="7 14" id="KW-0547">Nucleotide-binding</keyword>
<dbReference type="InterPro" id="IPR003607">
    <property type="entry name" value="HD/PDEase_dom"/>
</dbReference>
<dbReference type="GO" id="GO:0004515">
    <property type="term" value="F:nicotinate-nucleotide adenylyltransferase activity"/>
    <property type="evidence" value="ECO:0007669"/>
    <property type="project" value="UniProtKB-UniRule"/>
</dbReference>
<evidence type="ECO:0000256" key="2">
    <source>
        <dbReference type="ARBA" id="ARBA00005019"/>
    </source>
</evidence>
<evidence type="ECO:0000256" key="9">
    <source>
        <dbReference type="ARBA" id="ARBA00022840"/>
    </source>
</evidence>
<comment type="similarity">
    <text evidence="14">Belongs to the NadD family.</text>
</comment>
<evidence type="ECO:0000256" key="3">
    <source>
        <dbReference type="ARBA" id="ARBA00022642"/>
    </source>
</evidence>
<reference evidence="16 17" key="1">
    <citation type="journal article" date="2014" name="Genome Biol. Evol.">
        <title>Molecular evolution of the substrate utilization strategies and putative virulence factors in mosquito-associated Spiroplasma species.</title>
        <authorList>
            <person name="Chang T.H."/>
            <person name="Lo W.S."/>
            <person name="Ku C."/>
            <person name="Chen L.L."/>
            <person name="Kuo C.H."/>
        </authorList>
    </citation>
    <scope>NUCLEOTIDE SEQUENCE [LARGE SCALE GENOMIC DNA]</scope>
    <source>
        <strain evidence="16">AES-1</strain>
    </source>
</reference>
<dbReference type="SUPFAM" id="SSF109604">
    <property type="entry name" value="HD-domain/PDEase-like"/>
    <property type="match status" value="1"/>
</dbReference>
<comment type="function">
    <text evidence="1 14">Catalyzes the reversible adenylation of nicotinate mononucleotide (NaMN) to nicotinic acid adenine dinucleotide (NaAD).</text>
</comment>
<evidence type="ECO:0000256" key="12">
    <source>
        <dbReference type="ARBA" id="ARBA00048721"/>
    </source>
</evidence>
<proteinExistence type="inferred from homology"/>
<accession>W6A7T8</accession>
<dbReference type="NCBIfam" id="TIGR00125">
    <property type="entry name" value="cyt_tran_rel"/>
    <property type="match status" value="1"/>
</dbReference>
<dbReference type="CDD" id="cd00077">
    <property type="entry name" value="HDc"/>
    <property type="match status" value="1"/>
</dbReference>
<evidence type="ECO:0000256" key="7">
    <source>
        <dbReference type="ARBA" id="ARBA00022741"/>
    </source>
</evidence>
<dbReference type="Proteomes" id="UP000019267">
    <property type="component" value="Chromosome"/>
</dbReference>
<evidence type="ECO:0000313" key="17">
    <source>
        <dbReference type="Proteomes" id="UP000019267"/>
    </source>
</evidence>
<evidence type="ECO:0000256" key="5">
    <source>
        <dbReference type="ARBA" id="ARBA00022695"/>
    </source>
</evidence>
<comment type="pathway">
    <text evidence="2 14">Cofactor biosynthesis; NAD(+) biosynthesis; deamido-NAD(+) from nicotinate D-ribonucleotide: step 1/1.</text>
</comment>
<dbReference type="AlphaFoldDB" id="W6A7T8"/>
<dbReference type="NCBIfam" id="NF005519">
    <property type="entry name" value="PRK07152.1"/>
    <property type="match status" value="1"/>
</dbReference>
<evidence type="ECO:0000256" key="13">
    <source>
        <dbReference type="ARBA" id="ARBA00049417"/>
    </source>
</evidence>
<evidence type="ECO:0000256" key="6">
    <source>
        <dbReference type="ARBA" id="ARBA00022723"/>
    </source>
</evidence>
<dbReference type="KEGG" id="scq:SCULI_v1c07160"/>
<keyword evidence="3 14" id="KW-0662">Pyridine nucleotide biosynthesis</keyword>
<keyword evidence="6" id="KW-0479">Metal-binding</keyword>
<keyword evidence="8" id="KW-0378">Hydrolase</keyword>
<organism evidence="16 17">
    <name type="scientific">Spiroplasma culicicola AES-1</name>
    <dbReference type="NCBI Taxonomy" id="1276246"/>
    <lineage>
        <taxon>Bacteria</taxon>
        <taxon>Bacillati</taxon>
        <taxon>Mycoplasmatota</taxon>
        <taxon>Mollicutes</taxon>
        <taxon>Entomoplasmatales</taxon>
        <taxon>Spiroplasmataceae</taxon>
        <taxon>Spiroplasma</taxon>
    </lineage>
</organism>
<dbReference type="CDD" id="cd02165">
    <property type="entry name" value="NMNAT"/>
    <property type="match status" value="1"/>
</dbReference>
<evidence type="ECO:0000256" key="1">
    <source>
        <dbReference type="ARBA" id="ARBA00002324"/>
    </source>
</evidence>
<dbReference type="InterPro" id="IPR004821">
    <property type="entry name" value="Cyt_trans-like"/>
</dbReference>
<dbReference type="InterPro" id="IPR005249">
    <property type="entry name" value="YqeK"/>
</dbReference>
<dbReference type="GO" id="GO:0005524">
    <property type="term" value="F:ATP binding"/>
    <property type="evidence" value="ECO:0007669"/>
    <property type="project" value="UniProtKB-KW"/>
</dbReference>
<keyword evidence="5 14" id="KW-0548">Nucleotidyltransferase</keyword>
<dbReference type="GO" id="GO:0008803">
    <property type="term" value="F:bis(5'-nucleosyl)-tetraphosphatase (symmetrical) activity"/>
    <property type="evidence" value="ECO:0007669"/>
    <property type="project" value="UniProtKB-EC"/>
</dbReference>
<dbReference type="SMART" id="SM00471">
    <property type="entry name" value="HDc"/>
    <property type="match status" value="1"/>
</dbReference>
<dbReference type="eggNOG" id="COG1713">
    <property type="taxonomic scope" value="Bacteria"/>
</dbReference>
<dbReference type="UniPathway" id="UPA00253">
    <property type="reaction ID" value="UER00332"/>
</dbReference>
<dbReference type="Pfam" id="PF01966">
    <property type="entry name" value="HD"/>
    <property type="match status" value="1"/>
</dbReference>
<gene>
    <name evidence="14 16" type="primary">nadD</name>
    <name evidence="16" type="ORF">SCULI_v1c07160</name>
</gene>
<keyword evidence="10" id="KW-0408">Iron</keyword>
<dbReference type="Pfam" id="PF01467">
    <property type="entry name" value="CTP_transf_like"/>
    <property type="match status" value="1"/>
</dbReference>
<dbReference type="GO" id="GO:0046872">
    <property type="term" value="F:metal ion binding"/>
    <property type="evidence" value="ECO:0007669"/>
    <property type="project" value="UniProtKB-KW"/>
</dbReference>
<keyword evidence="11 14" id="KW-0520">NAD</keyword>
<dbReference type="OrthoDB" id="5295945at2"/>
<evidence type="ECO:0000259" key="15">
    <source>
        <dbReference type="SMART" id="SM00471"/>
    </source>
</evidence>